<reference evidence="2 3" key="1">
    <citation type="submission" date="2016-10" db="EMBL/GenBank/DDBJ databases">
        <authorList>
            <person name="Varghese N."/>
            <person name="Submissions S."/>
        </authorList>
    </citation>
    <scope>NUCLEOTIDE SEQUENCE [LARGE SCALE GENOMIC DNA]</scope>
    <source>
        <strain evidence="2 3">FF3</strain>
    </source>
</reference>
<protein>
    <recommendedName>
        <fullName evidence="1">MOSC domain-containing protein</fullName>
    </recommendedName>
</protein>
<accession>A0A975W6B3</accession>
<dbReference type="AlphaFoldDB" id="A0A975W6B3"/>
<dbReference type="Proteomes" id="UP000182932">
    <property type="component" value="Unassembled WGS sequence"/>
</dbReference>
<dbReference type="InterPro" id="IPR011037">
    <property type="entry name" value="Pyrv_Knase-like_insert_dom_sf"/>
</dbReference>
<dbReference type="RefSeq" id="WP_074834249.1">
    <property type="nucleotide sequence ID" value="NZ_CBDCHJ010000006.1"/>
</dbReference>
<organism evidence="2 3">
    <name type="scientific">Marinovum algicola</name>
    <dbReference type="NCBI Taxonomy" id="42444"/>
    <lineage>
        <taxon>Bacteria</taxon>
        <taxon>Pseudomonadati</taxon>
        <taxon>Pseudomonadota</taxon>
        <taxon>Alphaproteobacteria</taxon>
        <taxon>Rhodobacterales</taxon>
        <taxon>Roseobacteraceae</taxon>
        <taxon>Marinovum</taxon>
    </lineage>
</organism>
<dbReference type="InterPro" id="IPR005303">
    <property type="entry name" value="MOCOS_middle"/>
</dbReference>
<comment type="caution">
    <text evidence="2">The sequence shown here is derived from an EMBL/GenBank/DDBJ whole genome shotgun (WGS) entry which is preliminary data.</text>
</comment>
<dbReference type="SUPFAM" id="SSF50800">
    <property type="entry name" value="PK beta-barrel domain-like"/>
    <property type="match status" value="1"/>
</dbReference>
<keyword evidence="3" id="KW-1185">Reference proteome</keyword>
<feature type="domain" description="MOSC" evidence="1">
    <location>
        <begin position="81"/>
        <end position="247"/>
    </location>
</feature>
<evidence type="ECO:0000313" key="2">
    <source>
        <dbReference type="EMBL" id="SEI51406.1"/>
    </source>
</evidence>
<dbReference type="Pfam" id="PF03476">
    <property type="entry name" value="MOSC_N"/>
    <property type="match status" value="1"/>
</dbReference>
<gene>
    <name evidence="2" type="ORF">SAMN04487940_10167</name>
</gene>
<proteinExistence type="predicted"/>
<dbReference type="Pfam" id="PF03473">
    <property type="entry name" value="MOSC"/>
    <property type="match status" value="1"/>
</dbReference>
<sequence length="247" mass="27495">MTGRITDILRYPIKSHGREAVARVTLTEGQSLPWDRHWAVAHEASDADGSDWVPCRNFTRGAKVPGLQAMTAALDEADARVTLAHPELGQLRFRPDDEGARLIDWTRPLMPEGRAASDRVVRAEARAMTDSDFASVTLCNHSSHRAVSQKLGRELSIHRWRGNLWFDGLAPWEEFDWIDREVRIGSAVVIPRERTGRCLMTHANPETGARDADILGTLEAWGHRDFSVMAEVVKSGEIAVGDEIGRA</sequence>
<dbReference type="InterPro" id="IPR005302">
    <property type="entry name" value="MoCF_Sase_C"/>
</dbReference>
<dbReference type="GO" id="GO:0030151">
    <property type="term" value="F:molybdenum ion binding"/>
    <property type="evidence" value="ECO:0007669"/>
    <property type="project" value="InterPro"/>
</dbReference>
<evidence type="ECO:0000259" key="1">
    <source>
        <dbReference type="PROSITE" id="PS51340"/>
    </source>
</evidence>
<evidence type="ECO:0000313" key="3">
    <source>
        <dbReference type="Proteomes" id="UP000182932"/>
    </source>
</evidence>
<dbReference type="GeneID" id="80816345"/>
<dbReference type="EMBL" id="FNYY01000001">
    <property type="protein sequence ID" value="SEI51406.1"/>
    <property type="molecule type" value="Genomic_DNA"/>
</dbReference>
<dbReference type="PROSITE" id="PS51340">
    <property type="entry name" value="MOSC"/>
    <property type="match status" value="1"/>
</dbReference>
<dbReference type="GO" id="GO:0003824">
    <property type="term" value="F:catalytic activity"/>
    <property type="evidence" value="ECO:0007669"/>
    <property type="project" value="InterPro"/>
</dbReference>
<dbReference type="GO" id="GO:0030170">
    <property type="term" value="F:pyridoxal phosphate binding"/>
    <property type="evidence" value="ECO:0007669"/>
    <property type="project" value="InterPro"/>
</dbReference>
<name>A0A975W6B3_9RHOB</name>